<dbReference type="EMBL" id="JARBHB010000005">
    <property type="protein sequence ID" value="KAJ8882552.1"/>
    <property type="molecule type" value="Genomic_DNA"/>
</dbReference>
<keyword evidence="2" id="KW-1185">Reference proteome</keyword>
<reference evidence="1 2" key="1">
    <citation type="submission" date="2023-02" db="EMBL/GenBank/DDBJ databases">
        <title>LHISI_Scaffold_Assembly.</title>
        <authorList>
            <person name="Stuart O.P."/>
            <person name="Cleave R."/>
            <person name="Magrath M.J.L."/>
            <person name="Mikheyev A.S."/>
        </authorList>
    </citation>
    <scope>NUCLEOTIDE SEQUENCE [LARGE SCALE GENOMIC DNA]</scope>
    <source>
        <strain evidence="1">Daus_M_001</strain>
        <tissue evidence="1">Leg muscle</tissue>
    </source>
</reference>
<name>A0ABQ9HE09_9NEOP</name>
<proteinExistence type="predicted"/>
<gene>
    <name evidence="1" type="ORF">PR048_014363</name>
</gene>
<evidence type="ECO:0000313" key="2">
    <source>
        <dbReference type="Proteomes" id="UP001159363"/>
    </source>
</evidence>
<protein>
    <recommendedName>
        <fullName evidence="3">Interleukin-1 beta</fullName>
    </recommendedName>
</protein>
<dbReference type="Proteomes" id="UP001159363">
    <property type="component" value="Chromosome 4"/>
</dbReference>
<sequence length="160" mass="18550">MCNAMEDICEMMSQMTKRSVDNYSINISSIFETHRTMDRCDSRILQDWLEIHSPFQHEHSMQSLSSGLSADSRVNCDVIMLTELAMVGKTFVKAKISRKARINSLSVMHNTVTINNKVVPISENQLFMRIVCIMKSDTEKVEYLKYELFHSHLLFLMVHI</sequence>
<evidence type="ECO:0008006" key="3">
    <source>
        <dbReference type="Google" id="ProtNLM"/>
    </source>
</evidence>
<accession>A0ABQ9HE09</accession>
<organism evidence="1 2">
    <name type="scientific">Dryococelus australis</name>
    <dbReference type="NCBI Taxonomy" id="614101"/>
    <lineage>
        <taxon>Eukaryota</taxon>
        <taxon>Metazoa</taxon>
        <taxon>Ecdysozoa</taxon>
        <taxon>Arthropoda</taxon>
        <taxon>Hexapoda</taxon>
        <taxon>Insecta</taxon>
        <taxon>Pterygota</taxon>
        <taxon>Neoptera</taxon>
        <taxon>Polyneoptera</taxon>
        <taxon>Phasmatodea</taxon>
        <taxon>Verophasmatodea</taxon>
        <taxon>Anareolatae</taxon>
        <taxon>Phasmatidae</taxon>
        <taxon>Eurycanthinae</taxon>
        <taxon>Dryococelus</taxon>
    </lineage>
</organism>
<comment type="caution">
    <text evidence="1">The sequence shown here is derived from an EMBL/GenBank/DDBJ whole genome shotgun (WGS) entry which is preliminary data.</text>
</comment>
<evidence type="ECO:0000313" key="1">
    <source>
        <dbReference type="EMBL" id="KAJ8882552.1"/>
    </source>
</evidence>